<dbReference type="Gene3D" id="3.40.50.12780">
    <property type="entry name" value="N-terminal domain of ligase-like"/>
    <property type="match status" value="1"/>
</dbReference>
<reference evidence="3" key="1">
    <citation type="journal article" date="2020" name="BMC Genomics">
        <title>Correction to: Identification and distribution of gene clusters required for synthesis of sphingolipid metabolism inhibitors in diverse species of the filamentous fungus Fusarium.</title>
        <authorList>
            <person name="Kim H.S."/>
            <person name="Lohmar J.M."/>
            <person name="Busman M."/>
            <person name="Brown D.W."/>
            <person name="Naumann T.A."/>
            <person name="Divon H.H."/>
            <person name="Lysoe E."/>
            <person name="Uhlig S."/>
            <person name="Proctor R.H."/>
        </authorList>
    </citation>
    <scope>NUCLEOTIDE SEQUENCE</scope>
    <source>
        <strain evidence="3">NRRL 22465</strain>
    </source>
</reference>
<evidence type="ECO:0000259" key="2">
    <source>
        <dbReference type="Pfam" id="PF00501"/>
    </source>
</evidence>
<name>A0A8H4UK83_9HYPO</name>
<feature type="domain" description="AMP-dependent synthetase/ligase" evidence="2">
    <location>
        <begin position="26"/>
        <end position="331"/>
    </location>
</feature>
<evidence type="ECO:0000313" key="3">
    <source>
        <dbReference type="EMBL" id="KAF4978173.1"/>
    </source>
</evidence>
<accession>A0A8H4UK83</accession>
<dbReference type="Pfam" id="PF00501">
    <property type="entry name" value="AMP-binding"/>
    <property type="match status" value="1"/>
</dbReference>
<proteinExistence type="inferred from homology"/>
<keyword evidence="4" id="KW-1185">Reference proteome</keyword>
<dbReference type="EMBL" id="JABEYC010000391">
    <property type="protein sequence ID" value="KAF4978173.1"/>
    <property type="molecule type" value="Genomic_DNA"/>
</dbReference>
<dbReference type="PANTHER" id="PTHR43201">
    <property type="entry name" value="ACYL-COA SYNTHETASE"/>
    <property type="match status" value="1"/>
</dbReference>
<dbReference type="GO" id="GO:0006631">
    <property type="term" value="P:fatty acid metabolic process"/>
    <property type="evidence" value="ECO:0007669"/>
    <property type="project" value="TreeGrafter"/>
</dbReference>
<organism evidence="3 4">
    <name type="scientific">Fusarium zealandicum</name>
    <dbReference type="NCBI Taxonomy" id="1053134"/>
    <lineage>
        <taxon>Eukaryota</taxon>
        <taxon>Fungi</taxon>
        <taxon>Dikarya</taxon>
        <taxon>Ascomycota</taxon>
        <taxon>Pezizomycotina</taxon>
        <taxon>Sordariomycetes</taxon>
        <taxon>Hypocreomycetidae</taxon>
        <taxon>Hypocreales</taxon>
        <taxon>Nectriaceae</taxon>
        <taxon>Fusarium</taxon>
        <taxon>Fusarium staphyleae species complex</taxon>
    </lineage>
</organism>
<reference evidence="3" key="2">
    <citation type="submission" date="2020-05" db="EMBL/GenBank/DDBJ databases">
        <authorList>
            <person name="Kim H.-S."/>
            <person name="Proctor R.H."/>
            <person name="Brown D.W."/>
        </authorList>
    </citation>
    <scope>NUCLEOTIDE SEQUENCE</scope>
    <source>
        <strain evidence="3">NRRL 22465</strain>
    </source>
</reference>
<protein>
    <recommendedName>
        <fullName evidence="2">AMP-dependent synthetase/ligase domain-containing protein</fullName>
    </recommendedName>
</protein>
<dbReference type="GO" id="GO:0031956">
    <property type="term" value="F:medium-chain fatty acid-CoA ligase activity"/>
    <property type="evidence" value="ECO:0007669"/>
    <property type="project" value="TreeGrafter"/>
</dbReference>
<evidence type="ECO:0000313" key="4">
    <source>
        <dbReference type="Proteomes" id="UP000635477"/>
    </source>
</evidence>
<dbReference type="OrthoDB" id="429813at2759"/>
<dbReference type="PANTHER" id="PTHR43201:SF8">
    <property type="entry name" value="ACYL-COA SYNTHETASE FAMILY MEMBER 3"/>
    <property type="match status" value="1"/>
</dbReference>
<dbReference type="AlphaFoldDB" id="A0A8H4UK83"/>
<gene>
    <name evidence="3" type="ORF">FZEAL_5418</name>
</gene>
<comment type="caution">
    <text evidence="3">The sequence shown here is derived from an EMBL/GenBank/DDBJ whole genome shotgun (WGS) entry which is preliminary data.</text>
</comment>
<dbReference type="Pfam" id="PF23562">
    <property type="entry name" value="AMP-binding_C_3"/>
    <property type="match status" value="1"/>
</dbReference>
<dbReference type="InterPro" id="IPR000873">
    <property type="entry name" value="AMP-dep_synth/lig_dom"/>
</dbReference>
<dbReference type="SUPFAM" id="SSF56801">
    <property type="entry name" value="Acetyl-CoA synthetase-like"/>
    <property type="match status" value="1"/>
</dbReference>
<dbReference type="Proteomes" id="UP000635477">
    <property type="component" value="Unassembled WGS sequence"/>
</dbReference>
<sequence>MSTLRTHLSILQDTAAKYPLSPVLKTPQDGTAEIAWDTITFSAFQRDVELCARYWADRLQKQGTNQRSVVGVWLKGVSYLDVLHMWGLARAGYIPQFISLRMTDPSVVYQLLDDADAVALIHDIDYESILEACPLQTYPAVDFLTDPNLESQSLPALWKPEDPEDITMVYHTSGSTSGIPKLVPLTARWLDSMIEKTGHTSEIRRASQGQQVEVAIGSFSHIGSNLFLVDAINRGGCLILPTGIPYPTAELRQMVKQEGLNMLNMFPTFLSKVFSEARCDQSLLTILQQLDCISIAGLAIDPSDDSWARANGLRLINFFGSTEVGCMLVDHGNAAPCLTPLPGTVYEFRPLEDGLNADEQLLELVVPPESPDCPVKSLRGPDGKFYTGDLFVEAGPGQYLPRGRHDNWIKMETALRCDTGSIEADAMKSCGDDLIDAVVVVGVGRPSPTMIVEPKAGVESDEIHLKREILERIAPFHQRRYVHERIDDARYIMVVPSGTLPRTATKGNIRRTEVEKTLKSELDGIYAI</sequence>
<dbReference type="InterPro" id="IPR042099">
    <property type="entry name" value="ANL_N_sf"/>
</dbReference>
<comment type="similarity">
    <text evidence="1">Belongs to the ATP-dependent AMP-binding enzyme family.</text>
</comment>
<evidence type="ECO:0000256" key="1">
    <source>
        <dbReference type="ARBA" id="ARBA00006432"/>
    </source>
</evidence>